<feature type="domain" description="RNase H type-1" evidence="1">
    <location>
        <begin position="1"/>
        <end position="130"/>
    </location>
</feature>
<dbReference type="SUPFAM" id="SSF53098">
    <property type="entry name" value="Ribonuclease H-like"/>
    <property type="match status" value="1"/>
</dbReference>
<proteinExistence type="predicted"/>
<evidence type="ECO:0000313" key="3">
    <source>
        <dbReference type="Proteomes" id="UP001220670"/>
    </source>
</evidence>
<organism evidence="2 3">
    <name type="scientific">Limosilactobacillus mucosae</name>
    <name type="common">Lactobacillus mucosae</name>
    <dbReference type="NCBI Taxonomy" id="97478"/>
    <lineage>
        <taxon>Bacteria</taxon>
        <taxon>Bacillati</taxon>
        <taxon>Bacillota</taxon>
        <taxon>Bacilli</taxon>
        <taxon>Lactobacillales</taxon>
        <taxon>Lactobacillaceae</taxon>
        <taxon>Limosilactobacillus</taxon>
    </lineage>
</organism>
<evidence type="ECO:0000313" key="2">
    <source>
        <dbReference type="EMBL" id="MDC2830015.1"/>
    </source>
</evidence>
<evidence type="ECO:0000259" key="1">
    <source>
        <dbReference type="PROSITE" id="PS50879"/>
    </source>
</evidence>
<dbReference type="AlphaFoldDB" id="A0AAJ1HUK9"/>
<comment type="caution">
    <text evidence="2">The sequence shown here is derived from an EMBL/GenBank/DDBJ whole genome shotgun (WGS) entry which is preliminary data.</text>
</comment>
<dbReference type="GO" id="GO:0003676">
    <property type="term" value="F:nucleic acid binding"/>
    <property type="evidence" value="ECO:0007669"/>
    <property type="project" value="InterPro"/>
</dbReference>
<accession>A0AAJ1HUK9</accession>
<gene>
    <name evidence="2" type="ORF">PO250_06860</name>
</gene>
<dbReference type="Gene3D" id="3.30.420.10">
    <property type="entry name" value="Ribonuclease H-like superfamily/Ribonuclease H"/>
    <property type="match status" value="1"/>
</dbReference>
<dbReference type="GO" id="GO:0004523">
    <property type="term" value="F:RNA-DNA hybrid ribonuclease activity"/>
    <property type="evidence" value="ECO:0007669"/>
    <property type="project" value="InterPro"/>
</dbReference>
<dbReference type="InterPro" id="IPR036397">
    <property type="entry name" value="RNaseH_sf"/>
</dbReference>
<name>A0AAJ1HUK9_LIMMU</name>
<dbReference type="Proteomes" id="UP001220670">
    <property type="component" value="Unassembled WGS sequence"/>
</dbReference>
<dbReference type="CDD" id="cd09279">
    <property type="entry name" value="RNase_HI_like"/>
    <property type="match status" value="1"/>
</dbReference>
<reference evidence="2" key="1">
    <citation type="submission" date="2023-01" db="EMBL/GenBank/DDBJ databases">
        <title>Genome analysis of 13 Lactobacillus isolated from gut of wild boar.</title>
        <authorList>
            <person name="Papp P."/>
            <person name="Libisch B."/>
            <person name="Nagy T."/>
            <person name="Olasz F."/>
        </authorList>
    </citation>
    <scope>NUCLEOTIDE SEQUENCE</scope>
    <source>
        <strain evidence="2">F146</strain>
    </source>
</reference>
<dbReference type="RefSeq" id="WP_272209116.1">
    <property type="nucleotide sequence ID" value="NZ_JAQOMV010000031.1"/>
</dbReference>
<dbReference type="InterPro" id="IPR002156">
    <property type="entry name" value="RNaseH_domain"/>
</dbReference>
<dbReference type="EMBL" id="JAQONE010000023">
    <property type="protein sequence ID" value="MDC2830015.1"/>
    <property type="molecule type" value="Genomic_DNA"/>
</dbReference>
<dbReference type="InterPro" id="IPR012337">
    <property type="entry name" value="RNaseH-like_sf"/>
</dbReference>
<dbReference type="Pfam" id="PF00075">
    <property type="entry name" value="RNase_H"/>
    <property type="match status" value="1"/>
</dbReference>
<dbReference type="PROSITE" id="PS50879">
    <property type="entry name" value="RNASE_H_1"/>
    <property type="match status" value="1"/>
</dbReference>
<sequence length="135" mass="15173">MIKLYTDAATKGNPGPTGLGILIVKDGNQQQLKSFLPLASNHQGEFAAAIQGFSYLKKHFSNQETVLFYTDSRLLSDAVGKEHARHYEKELDELLASMDDFKMVVIQWVPEKENQGAHQLANQALHEQINQPDHQ</sequence>
<protein>
    <submittedName>
        <fullName evidence="2">Ribonuclease HI family protein</fullName>
    </submittedName>
</protein>